<reference evidence="2 3" key="1">
    <citation type="submission" date="2019-02" db="EMBL/GenBank/DDBJ databases">
        <title>Deep-cultivation of Planctomycetes and their phenomic and genomic characterization uncovers novel biology.</title>
        <authorList>
            <person name="Wiegand S."/>
            <person name="Jogler M."/>
            <person name="Boedeker C."/>
            <person name="Pinto D."/>
            <person name="Vollmers J."/>
            <person name="Rivas-Marin E."/>
            <person name="Kohn T."/>
            <person name="Peeters S.H."/>
            <person name="Heuer A."/>
            <person name="Rast P."/>
            <person name="Oberbeckmann S."/>
            <person name="Bunk B."/>
            <person name="Jeske O."/>
            <person name="Meyerdierks A."/>
            <person name="Storesund J.E."/>
            <person name="Kallscheuer N."/>
            <person name="Luecker S."/>
            <person name="Lage O.M."/>
            <person name="Pohl T."/>
            <person name="Merkel B.J."/>
            <person name="Hornburger P."/>
            <person name="Mueller R.-W."/>
            <person name="Bruemmer F."/>
            <person name="Labrenz M."/>
            <person name="Spormann A.M."/>
            <person name="Op Den Camp H."/>
            <person name="Overmann J."/>
            <person name="Amann R."/>
            <person name="Jetten M.S.M."/>
            <person name="Mascher T."/>
            <person name="Medema M.H."/>
            <person name="Devos D.P."/>
            <person name="Kaster A.-K."/>
            <person name="Ovreas L."/>
            <person name="Rohde M."/>
            <person name="Galperin M.Y."/>
            <person name="Jogler C."/>
        </authorList>
    </citation>
    <scope>NUCLEOTIDE SEQUENCE [LARGE SCALE GENOMIC DNA]</scope>
    <source>
        <strain evidence="2 3">KOR42</strain>
    </source>
</reference>
<name>A0A5C5X4E5_9PLAN</name>
<dbReference type="PANTHER" id="PTHR20883:SF48">
    <property type="entry name" value="ECTOINE DIOXYGENASE"/>
    <property type="match status" value="1"/>
</dbReference>
<comment type="caution">
    <text evidence="2">The sequence shown here is derived from an EMBL/GenBank/DDBJ whole genome shotgun (WGS) entry which is preliminary data.</text>
</comment>
<comment type="cofactor">
    <cofactor evidence="1">
        <name>Fe(2+)</name>
        <dbReference type="ChEBI" id="CHEBI:29033"/>
    </cofactor>
</comment>
<dbReference type="Pfam" id="PF05721">
    <property type="entry name" value="PhyH"/>
    <property type="match status" value="1"/>
</dbReference>
<keyword evidence="3" id="KW-1185">Reference proteome</keyword>
<organism evidence="2 3">
    <name type="scientific">Thalassoglobus neptunius</name>
    <dbReference type="NCBI Taxonomy" id="1938619"/>
    <lineage>
        <taxon>Bacteria</taxon>
        <taxon>Pseudomonadati</taxon>
        <taxon>Planctomycetota</taxon>
        <taxon>Planctomycetia</taxon>
        <taxon>Planctomycetales</taxon>
        <taxon>Planctomycetaceae</taxon>
        <taxon>Thalassoglobus</taxon>
    </lineage>
</organism>
<dbReference type="PANTHER" id="PTHR20883">
    <property type="entry name" value="PHYTANOYL-COA DIOXYGENASE DOMAIN CONTAINING 1"/>
    <property type="match status" value="1"/>
</dbReference>
<dbReference type="SUPFAM" id="SSF51197">
    <property type="entry name" value="Clavaminate synthase-like"/>
    <property type="match status" value="1"/>
</dbReference>
<keyword evidence="2" id="KW-0560">Oxidoreductase</keyword>
<dbReference type="GO" id="GO:0005506">
    <property type="term" value="F:iron ion binding"/>
    <property type="evidence" value="ECO:0007669"/>
    <property type="project" value="UniProtKB-ARBA"/>
</dbReference>
<sequence>MTDSLTEDLSSIHDFPLEQQALFEQNGFLVLREFVDKNVVDEMLQITQDHRRRAVEPVEYESDLNYPGAPRSRQESGGTTIRRLKQAHCRGIVFTNWINSDALKSRLERLLGPRLVCPLAHHNCIMTKEPAYSSDTGWHQDIRYWSYEKPNLISVWLALGKESLENGCLQVIPGSHRMGFGQHQFDRELFFRDDLAENQRLLEQRQPVELNPGDVLLFHCRTLHAATRNYSNTTKFSVVFTFRAADNSPRPGSRSASMPEMLLP</sequence>
<dbReference type="OrthoDB" id="9791262at2"/>
<protein>
    <submittedName>
        <fullName evidence="2">Phytanoyl-CoA dioxygenase (PhyH)</fullName>
    </submittedName>
</protein>
<evidence type="ECO:0000313" key="3">
    <source>
        <dbReference type="Proteomes" id="UP000317243"/>
    </source>
</evidence>
<dbReference type="RefSeq" id="WP_146507415.1">
    <property type="nucleotide sequence ID" value="NZ_SIHI01000001.1"/>
</dbReference>
<dbReference type="GO" id="GO:0016706">
    <property type="term" value="F:2-oxoglutarate-dependent dioxygenase activity"/>
    <property type="evidence" value="ECO:0007669"/>
    <property type="project" value="UniProtKB-ARBA"/>
</dbReference>
<evidence type="ECO:0000256" key="1">
    <source>
        <dbReference type="ARBA" id="ARBA00001954"/>
    </source>
</evidence>
<dbReference type="EMBL" id="SIHI01000001">
    <property type="protein sequence ID" value="TWT57598.1"/>
    <property type="molecule type" value="Genomic_DNA"/>
</dbReference>
<dbReference type="InterPro" id="IPR008775">
    <property type="entry name" value="Phytyl_CoA_dOase-like"/>
</dbReference>
<gene>
    <name evidence="2" type="ORF">KOR42_09600</name>
</gene>
<keyword evidence="2" id="KW-0223">Dioxygenase</keyword>
<accession>A0A5C5X4E5</accession>
<dbReference type="AlphaFoldDB" id="A0A5C5X4E5"/>
<dbReference type="Gene3D" id="2.60.120.620">
    <property type="entry name" value="q2cbj1_9rhob like domain"/>
    <property type="match status" value="1"/>
</dbReference>
<evidence type="ECO:0000313" key="2">
    <source>
        <dbReference type="EMBL" id="TWT57598.1"/>
    </source>
</evidence>
<proteinExistence type="predicted"/>
<dbReference type="Proteomes" id="UP000317243">
    <property type="component" value="Unassembled WGS sequence"/>
</dbReference>